<reference evidence="1" key="1">
    <citation type="submission" date="2022-08" db="EMBL/GenBank/DDBJ databases">
        <authorList>
            <consortium name="DOE Joint Genome Institute"/>
            <person name="Min B."/>
            <person name="Sierra-Patev S."/>
            <person name="Naranjo-Ortiz M."/>
            <person name="Looney B."/>
            <person name="Konkel Z."/>
            <person name="Slot J.C."/>
            <person name="Sakamoto Y."/>
            <person name="Steenwyk J.L."/>
            <person name="Rokas A."/>
            <person name="Carro J."/>
            <person name="Camarero S."/>
            <person name="Ferreira P."/>
            <person name="Molpeceres G."/>
            <person name="Ruiz-duenas F.J."/>
            <person name="Serrano A."/>
            <person name="Henrissat B."/>
            <person name="Drula E."/>
            <person name="Hughes K.W."/>
            <person name="Mata J.L."/>
            <person name="Ishikawa N.K."/>
            <person name="Vargas-Isla R."/>
            <person name="Ushijima S."/>
            <person name="Smith C.A."/>
            <person name="Ahrendt S."/>
            <person name="Andreopoulos W."/>
            <person name="He G."/>
            <person name="LaButti K."/>
            <person name="Lipzen A."/>
            <person name="Ng V."/>
            <person name="Riley R."/>
            <person name="Sandor L."/>
            <person name="Barry K."/>
            <person name="Martinez A.T."/>
            <person name="Xiao Y."/>
            <person name="Gibbons J.G."/>
            <person name="Terashima K."/>
            <person name="Hibbett D.S."/>
            <person name="Grigoriev I.V."/>
        </authorList>
    </citation>
    <scope>NUCLEOTIDE SEQUENCE</scope>
    <source>
        <strain evidence="1">ET3784</strain>
    </source>
</reference>
<accession>A0AA38JBT3</accession>
<keyword evidence="2" id="KW-1185">Reference proteome</keyword>
<sequence length="181" mass="21169">MFRQLTFSHPQFLPVPFHDFSDNLIHRQPAPDASQEEIEIFYCIETPYDPTAFSIELARFNLSDHFPLLVRNLTEGFHPCIKDHHEDPSWRTFCDCRSFLKKIWTVVRNRAPFKSKYFIHALKSRVETNECEAEVFGEDTQDGDMTEMNAARQGTMFKSKYEHEINQSLDKLKEVIIGHGG</sequence>
<evidence type="ECO:0000313" key="2">
    <source>
        <dbReference type="Proteomes" id="UP001176059"/>
    </source>
</evidence>
<proteinExistence type="predicted"/>
<evidence type="ECO:0000313" key="1">
    <source>
        <dbReference type="EMBL" id="KAJ3725696.1"/>
    </source>
</evidence>
<gene>
    <name evidence="1" type="ORF">DFJ43DRAFT_577512</name>
</gene>
<protein>
    <submittedName>
        <fullName evidence="1">Uncharacterized protein</fullName>
    </submittedName>
</protein>
<comment type="caution">
    <text evidence="1">The sequence shown here is derived from an EMBL/GenBank/DDBJ whole genome shotgun (WGS) entry which is preliminary data.</text>
</comment>
<dbReference type="Proteomes" id="UP001176059">
    <property type="component" value="Unassembled WGS sequence"/>
</dbReference>
<reference evidence="1" key="2">
    <citation type="journal article" date="2023" name="Proc. Natl. Acad. Sci. U.S.A.">
        <title>A global phylogenomic analysis of the shiitake genus Lentinula.</title>
        <authorList>
            <person name="Sierra-Patev S."/>
            <person name="Min B."/>
            <person name="Naranjo-Ortiz M."/>
            <person name="Looney B."/>
            <person name="Konkel Z."/>
            <person name="Slot J.C."/>
            <person name="Sakamoto Y."/>
            <person name="Steenwyk J.L."/>
            <person name="Rokas A."/>
            <person name="Carro J."/>
            <person name="Camarero S."/>
            <person name="Ferreira P."/>
            <person name="Molpeceres G."/>
            <person name="Ruiz-Duenas F.J."/>
            <person name="Serrano A."/>
            <person name="Henrissat B."/>
            <person name="Drula E."/>
            <person name="Hughes K.W."/>
            <person name="Mata J.L."/>
            <person name="Ishikawa N.K."/>
            <person name="Vargas-Isla R."/>
            <person name="Ushijima S."/>
            <person name="Smith C.A."/>
            <person name="Donoghue J."/>
            <person name="Ahrendt S."/>
            <person name="Andreopoulos W."/>
            <person name="He G."/>
            <person name="LaButti K."/>
            <person name="Lipzen A."/>
            <person name="Ng V."/>
            <person name="Riley R."/>
            <person name="Sandor L."/>
            <person name="Barry K."/>
            <person name="Martinez A.T."/>
            <person name="Xiao Y."/>
            <person name="Gibbons J.G."/>
            <person name="Terashima K."/>
            <person name="Grigoriev I.V."/>
            <person name="Hibbett D."/>
        </authorList>
    </citation>
    <scope>NUCLEOTIDE SEQUENCE</scope>
    <source>
        <strain evidence="1">ET3784</strain>
    </source>
</reference>
<dbReference type="EMBL" id="JANVFO010000045">
    <property type="protein sequence ID" value="KAJ3725696.1"/>
    <property type="molecule type" value="Genomic_DNA"/>
</dbReference>
<name>A0AA38JBT3_9AGAR</name>
<organism evidence="1 2">
    <name type="scientific">Lentinula guzmanii</name>
    <dbReference type="NCBI Taxonomy" id="2804957"/>
    <lineage>
        <taxon>Eukaryota</taxon>
        <taxon>Fungi</taxon>
        <taxon>Dikarya</taxon>
        <taxon>Basidiomycota</taxon>
        <taxon>Agaricomycotina</taxon>
        <taxon>Agaricomycetes</taxon>
        <taxon>Agaricomycetidae</taxon>
        <taxon>Agaricales</taxon>
        <taxon>Marasmiineae</taxon>
        <taxon>Omphalotaceae</taxon>
        <taxon>Lentinula</taxon>
    </lineage>
</organism>
<dbReference type="AlphaFoldDB" id="A0AA38JBT3"/>